<dbReference type="AlphaFoldDB" id="S9QRZ8"/>
<feature type="compositionally biased region" description="Low complexity" evidence="1">
    <location>
        <begin position="226"/>
        <end position="243"/>
    </location>
</feature>
<feature type="compositionally biased region" description="Low complexity" evidence="1">
    <location>
        <begin position="173"/>
        <end position="184"/>
    </location>
</feature>
<dbReference type="Proteomes" id="UP000015346">
    <property type="component" value="Unassembled WGS sequence"/>
</dbReference>
<feature type="region of interest" description="Disordered" evidence="1">
    <location>
        <begin position="1"/>
        <end position="345"/>
    </location>
</feature>
<dbReference type="EMBL" id="AOLV01000028">
    <property type="protein sequence ID" value="EPX84146.1"/>
    <property type="molecule type" value="Genomic_DNA"/>
</dbReference>
<sequence length="345" mass="32987">METLTAAGPRGPETHPPRKARPLPGSVADGAGFARLLVSPAPRSGAEDEPPPCGPAGGEGRPTAAGENGGGSSQDRAGSAGEPPPPAGSGGEPSPPPGEGPDIAACTDTAAPVAGAAPPFPDALPSHAEWGDLSDGEGADAPPDPAAERAAMPHPGRRSAGRPQGMSVASPVPSALPGAGLAGDDGPEPALRESALPLADGPAHTGPSGPGSAACGDRDAAPLTDAAGPSRPAAAGQAARGAGLPVLLSRSQPGQAGQDSAGSSRPGGIPALSPADCPPGIATAAGSFPPCGMAPVTDPRPTGPALRQPVGVPAPPPRCGAHGPPHRPRIRCRSCPAGDSEDGSG</sequence>
<organism evidence="2 3">
    <name type="scientific">Rubellimicrobium thermophilum DSM 16684</name>
    <dbReference type="NCBI Taxonomy" id="1123069"/>
    <lineage>
        <taxon>Bacteria</taxon>
        <taxon>Pseudomonadati</taxon>
        <taxon>Pseudomonadota</taxon>
        <taxon>Alphaproteobacteria</taxon>
        <taxon>Rhodobacterales</taxon>
        <taxon>Roseobacteraceae</taxon>
        <taxon>Rubellimicrobium</taxon>
    </lineage>
</organism>
<reference evidence="2 3" key="1">
    <citation type="journal article" date="2013" name="Stand. Genomic Sci.">
        <title>Genome sequence of the reddish-pigmented Rubellimicrobium thermophilum type strain (DSM 16684(T)), a member of the Roseobacter clade.</title>
        <authorList>
            <person name="Fiebig A."/>
            <person name="Riedel T."/>
            <person name="Gronow S."/>
            <person name="Petersen J."/>
            <person name="Klenk H.P."/>
            <person name="Goker M."/>
        </authorList>
    </citation>
    <scope>NUCLEOTIDE SEQUENCE [LARGE SCALE GENOMIC DNA]</scope>
    <source>
        <strain evidence="2 3">DSM 16684</strain>
    </source>
</reference>
<feature type="compositionally biased region" description="Polar residues" evidence="1">
    <location>
        <begin position="249"/>
        <end position="263"/>
    </location>
</feature>
<dbReference type="HOGENOM" id="CLU_803821_0_0_5"/>
<gene>
    <name evidence="2" type="ORF">ruthe_02356</name>
</gene>
<comment type="caution">
    <text evidence="2">The sequence shown here is derived from an EMBL/GenBank/DDBJ whole genome shotgun (WGS) entry which is preliminary data.</text>
</comment>
<evidence type="ECO:0000313" key="3">
    <source>
        <dbReference type="Proteomes" id="UP000015346"/>
    </source>
</evidence>
<name>S9QRZ8_9RHOB</name>
<keyword evidence="3" id="KW-1185">Reference proteome</keyword>
<feature type="compositionally biased region" description="Low complexity" evidence="1">
    <location>
        <begin position="100"/>
        <end position="117"/>
    </location>
</feature>
<protein>
    <submittedName>
        <fullName evidence="2">Uncharacterized protein</fullName>
    </submittedName>
</protein>
<evidence type="ECO:0000313" key="2">
    <source>
        <dbReference type="EMBL" id="EPX84146.1"/>
    </source>
</evidence>
<accession>S9QRZ8</accession>
<dbReference type="STRING" id="1123069.ruthe_02356"/>
<evidence type="ECO:0000256" key="1">
    <source>
        <dbReference type="SAM" id="MobiDB-lite"/>
    </source>
</evidence>
<feature type="compositionally biased region" description="Pro residues" evidence="1">
    <location>
        <begin position="82"/>
        <end position="99"/>
    </location>
</feature>
<proteinExistence type="predicted"/>